<comment type="function">
    <text evidence="1">Putative transcription activator involved in regulating light control of development.</text>
</comment>
<accession>A0A3Q7G6A4</accession>
<organism evidence="2">
    <name type="scientific">Solanum lycopersicum</name>
    <name type="common">Tomato</name>
    <name type="synonym">Lycopersicon esculentum</name>
    <dbReference type="NCBI Taxonomy" id="4081"/>
    <lineage>
        <taxon>Eukaryota</taxon>
        <taxon>Viridiplantae</taxon>
        <taxon>Streptophyta</taxon>
        <taxon>Embryophyta</taxon>
        <taxon>Tracheophyta</taxon>
        <taxon>Spermatophyta</taxon>
        <taxon>Magnoliopsida</taxon>
        <taxon>eudicotyledons</taxon>
        <taxon>Gunneridae</taxon>
        <taxon>Pentapetalae</taxon>
        <taxon>asterids</taxon>
        <taxon>lamiids</taxon>
        <taxon>Solanales</taxon>
        <taxon>Solanaceae</taxon>
        <taxon>Solanoideae</taxon>
        <taxon>Solaneae</taxon>
        <taxon>Solanum</taxon>
        <taxon>Solanum subgen. Lycopersicon</taxon>
    </lineage>
</organism>
<keyword evidence="1" id="KW-0863">Zinc-finger</keyword>
<evidence type="ECO:0000313" key="3">
    <source>
        <dbReference type="Proteomes" id="UP000004994"/>
    </source>
</evidence>
<dbReference type="GO" id="GO:0006355">
    <property type="term" value="P:regulation of DNA-templated transcription"/>
    <property type="evidence" value="ECO:0007669"/>
    <property type="project" value="UniProtKB-UniRule"/>
</dbReference>
<dbReference type="PANTHER" id="PTHR31669:SF282">
    <property type="entry name" value="PROTEIN FAR1-RELATED SEQUENCE"/>
    <property type="match status" value="1"/>
</dbReference>
<proteinExistence type="inferred from homology"/>
<sequence>MACKTMSITEFVKHYEQRTTEMRDTEATEDYKCRGKPKLFIEDCGILKHAGNVYSRRIFTRFQHEFLKRTTKKVIHLKTVGTSMFGTMGFLCCHALRVLFFN</sequence>
<dbReference type="InterPro" id="IPR031052">
    <property type="entry name" value="FHY3/FAR1"/>
</dbReference>
<dbReference type="GO" id="GO:0008270">
    <property type="term" value="F:zinc ion binding"/>
    <property type="evidence" value="ECO:0007669"/>
    <property type="project" value="UniProtKB-UniRule"/>
</dbReference>
<dbReference type="AlphaFoldDB" id="A0A3Q7G6A4"/>
<dbReference type="GO" id="GO:0005634">
    <property type="term" value="C:nucleus"/>
    <property type="evidence" value="ECO:0007669"/>
    <property type="project" value="UniProtKB-SubCell"/>
</dbReference>
<name>A0A3Q7G6A4_SOLLC</name>
<dbReference type="Gramene" id="Solyc03g044700.1.1">
    <property type="protein sequence ID" value="Solyc03g044700.1.1.1"/>
    <property type="gene ID" value="Solyc03g044700.1"/>
</dbReference>
<dbReference type="PaxDb" id="4081-Solyc03g044700.1.1"/>
<comment type="similarity">
    <text evidence="1">Belongs to the FHY3/FAR1 family.</text>
</comment>
<keyword evidence="1" id="KW-0539">Nucleus</keyword>
<evidence type="ECO:0000313" key="2">
    <source>
        <dbReference type="EnsemblPlants" id="Solyc03g044700.1.1.1"/>
    </source>
</evidence>
<keyword evidence="1" id="KW-0479">Metal-binding</keyword>
<keyword evidence="1" id="KW-0862">Zinc</keyword>
<dbReference type="EnsemblPlants" id="Solyc03g044700.1.1">
    <property type="protein sequence ID" value="Solyc03g044700.1.1.1"/>
    <property type="gene ID" value="Solyc03g044700.1"/>
</dbReference>
<dbReference type="Proteomes" id="UP000004994">
    <property type="component" value="Chromosome 3"/>
</dbReference>
<evidence type="ECO:0000256" key="1">
    <source>
        <dbReference type="RuleBase" id="RU367018"/>
    </source>
</evidence>
<protein>
    <recommendedName>
        <fullName evidence="1">Protein FAR1-RELATED SEQUENCE</fullName>
    </recommendedName>
</protein>
<reference evidence="2" key="1">
    <citation type="journal article" date="2012" name="Nature">
        <title>The tomato genome sequence provides insights into fleshy fruit evolution.</title>
        <authorList>
            <consortium name="Tomato Genome Consortium"/>
        </authorList>
    </citation>
    <scope>NUCLEOTIDE SEQUENCE [LARGE SCALE GENOMIC DNA]</scope>
    <source>
        <strain evidence="2">cv. Heinz 1706</strain>
    </source>
</reference>
<dbReference type="InParanoid" id="A0A3Q7G6A4"/>
<comment type="subcellular location">
    <subcellularLocation>
        <location evidence="1">Nucleus</location>
    </subcellularLocation>
</comment>
<reference evidence="2" key="2">
    <citation type="submission" date="2019-01" db="UniProtKB">
        <authorList>
            <consortium name="EnsemblPlants"/>
        </authorList>
    </citation>
    <scope>IDENTIFICATION</scope>
    <source>
        <strain evidence="2">cv. Heinz 1706</strain>
    </source>
</reference>
<keyword evidence="3" id="KW-1185">Reference proteome</keyword>
<dbReference type="PANTHER" id="PTHR31669">
    <property type="entry name" value="PROTEIN FAR1-RELATED SEQUENCE 10-RELATED"/>
    <property type="match status" value="1"/>
</dbReference>